<reference evidence="2" key="1">
    <citation type="journal article" date="2022" name="bioRxiv">
        <title>Sequencing and chromosome-scale assembly of the giantPleurodeles waltlgenome.</title>
        <authorList>
            <person name="Brown T."/>
            <person name="Elewa A."/>
            <person name="Iarovenko S."/>
            <person name="Subramanian E."/>
            <person name="Araus A.J."/>
            <person name="Petzold A."/>
            <person name="Susuki M."/>
            <person name="Suzuki K.-i.T."/>
            <person name="Hayashi T."/>
            <person name="Toyoda A."/>
            <person name="Oliveira C."/>
            <person name="Osipova E."/>
            <person name="Leigh N.D."/>
            <person name="Simon A."/>
            <person name="Yun M.H."/>
        </authorList>
    </citation>
    <scope>NUCLEOTIDE SEQUENCE</scope>
    <source>
        <strain evidence="2">20211129_DDA</strain>
        <tissue evidence="2">Liver</tissue>
    </source>
</reference>
<feature type="region of interest" description="Disordered" evidence="1">
    <location>
        <begin position="62"/>
        <end position="105"/>
    </location>
</feature>
<evidence type="ECO:0000313" key="3">
    <source>
        <dbReference type="Proteomes" id="UP001066276"/>
    </source>
</evidence>
<name>A0AAV7WK47_PLEWA</name>
<accession>A0AAV7WK47</accession>
<organism evidence="2 3">
    <name type="scientific">Pleurodeles waltl</name>
    <name type="common">Iberian ribbed newt</name>
    <dbReference type="NCBI Taxonomy" id="8319"/>
    <lineage>
        <taxon>Eukaryota</taxon>
        <taxon>Metazoa</taxon>
        <taxon>Chordata</taxon>
        <taxon>Craniata</taxon>
        <taxon>Vertebrata</taxon>
        <taxon>Euteleostomi</taxon>
        <taxon>Amphibia</taxon>
        <taxon>Batrachia</taxon>
        <taxon>Caudata</taxon>
        <taxon>Salamandroidea</taxon>
        <taxon>Salamandridae</taxon>
        <taxon>Pleurodelinae</taxon>
        <taxon>Pleurodeles</taxon>
    </lineage>
</organism>
<dbReference type="Proteomes" id="UP001066276">
    <property type="component" value="Chromosome 1_1"/>
</dbReference>
<sequence length="105" mass="11064">MAAATTKQESAATLRGRVPWEHWGPPGSEARQKQRLRSSWRGAREFQSTGLGRRRLVCLGGQRRASSAAGESGEAEQAGAASGADCDSAARKNGAVSTQVEPGRQ</sequence>
<feature type="compositionally biased region" description="Low complexity" evidence="1">
    <location>
        <begin position="62"/>
        <end position="87"/>
    </location>
</feature>
<proteinExistence type="predicted"/>
<evidence type="ECO:0000313" key="2">
    <source>
        <dbReference type="EMBL" id="KAJ1213554.1"/>
    </source>
</evidence>
<dbReference type="EMBL" id="JANPWB010000001">
    <property type="protein sequence ID" value="KAJ1213554.1"/>
    <property type="molecule type" value="Genomic_DNA"/>
</dbReference>
<feature type="compositionally biased region" description="Polar residues" evidence="1">
    <location>
        <begin position="95"/>
        <end position="105"/>
    </location>
</feature>
<evidence type="ECO:0000256" key="1">
    <source>
        <dbReference type="SAM" id="MobiDB-lite"/>
    </source>
</evidence>
<feature type="region of interest" description="Disordered" evidence="1">
    <location>
        <begin position="1"/>
        <end position="46"/>
    </location>
</feature>
<keyword evidence="3" id="KW-1185">Reference proteome</keyword>
<protein>
    <submittedName>
        <fullName evidence="2">Uncharacterized protein</fullName>
    </submittedName>
</protein>
<gene>
    <name evidence="2" type="ORF">NDU88_001188</name>
</gene>
<feature type="compositionally biased region" description="Polar residues" evidence="1">
    <location>
        <begin position="1"/>
        <end position="11"/>
    </location>
</feature>
<comment type="caution">
    <text evidence="2">The sequence shown here is derived from an EMBL/GenBank/DDBJ whole genome shotgun (WGS) entry which is preliminary data.</text>
</comment>
<dbReference type="AlphaFoldDB" id="A0AAV7WK47"/>